<sequence length="434" mass="45634">MSTEARRVRGTLATLAVALALALALALSLSTGLAAAASRAELADAEAALELAALRTLGPWPPATPRDAGNPVSGRPDAIALGRRLFADRRLSGDGSLACIDCHQPAQALADGLPRSVGRVVLARHAPSLWNAGLQRWQGWDGAADSLWSQAIRPLLDAREMAATPTHVAKQIAADAELACRHRAVFGTPPDAGTPAAAERTLVQVAQAMGAWLATLVSGRTAFDDFRDARLRGDGPAEAAYPAAARRGLRLFIGEGGCTVCHGGPRLSHGEFADIGRPHFSAPGVVDRGREAGIDALRASPYTLTGPWAQHPPTNGSAAATAADPALTTRALRAQPRNLGEFRIPSLRNVAATPPYTHDGSVASLDDMLRHYADLDLERLHADGSELLRPLGWNAAQRADVIAFLRTLDDPAARRLPMPVEPEAVAGCGDRLTR</sequence>
<dbReference type="AlphaFoldDB" id="A0A4Q7LL27"/>
<dbReference type="InterPro" id="IPR004852">
    <property type="entry name" value="Di-haem_cyt_c_peroxidsae"/>
</dbReference>
<feature type="chain" id="PRO_5020848393" evidence="7">
    <location>
        <begin position="37"/>
        <end position="434"/>
    </location>
</feature>
<organism evidence="9 10">
    <name type="scientific">Sphaerotilus mobilis</name>
    <dbReference type="NCBI Taxonomy" id="47994"/>
    <lineage>
        <taxon>Bacteria</taxon>
        <taxon>Pseudomonadati</taxon>
        <taxon>Pseudomonadota</taxon>
        <taxon>Betaproteobacteria</taxon>
        <taxon>Burkholderiales</taxon>
        <taxon>Sphaerotilaceae</taxon>
        <taxon>Sphaerotilus</taxon>
    </lineage>
</organism>
<evidence type="ECO:0000313" key="10">
    <source>
        <dbReference type="Proteomes" id="UP000293433"/>
    </source>
</evidence>
<dbReference type="Proteomes" id="UP000293433">
    <property type="component" value="Unassembled WGS sequence"/>
</dbReference>
<evidence type="ECO:0000313" key="9">
    <source>
        <dbReference type="EMBL" id="RZS54941.1"/>
    </source>
</evidence>
<dbReference type="SUPFAM" id="SSF46626">
    <property type="entry name" value="Cytochrome c"/>
    <property type="match status" value="2"/>
</dbReference>
<dbReference type="OrthoDB" id="9805202at2"/>
<comment type="subcellular location">
    <subcellularLocation>
        <location evidence="1">Cell envelope</location>
    </subcellularLocation>
</comment>
<evidence type="ECO:0000256" key="2">
    <source>
        <dbReference type="ARBA" id="ARBA00022617"/>
    </source>
</evidence>
<gene>
    <name evidence="9" type="ORF">EV685_2427</name>
</gene>
<evidence type="ECO:0000256" key="6">
    <source>
        <dbReference type="PROSITE-ProRule" id="PRU00433"/>
    </source>
</evidence>
<dbReference type="PANTHER" id="PTHR30600:SF9">
    <property type="entry name" value="BLR7738 PROTEIN"/>
    <property type="match status" value="1"/>
</dbReference>
<dbReference type="Pfam" id="PF03150">
    <property type="entry name" value="CCP_MauG"/>
    <property type="match status" value="1"/>
</dbReference>
<keyword evidence="9" id="KW-0575">Peroxidase</keyword>
<dbReference type="PANTHER" id="PTHR30600">
    <property type="entry name" value="CYTOCHROME C PEROXIDASE-RELATED"/>
    <property type="match status" value="1"/>
</dbReference>
<evidence type="ECO:0000256" key="5">
    <source>
        <dbReference type="ARBA" id="ARBA00023004"/>
    </source>
</evidence>
<accession>A0A4Q7LL27</accession>
<evidence type="ECO:0000256" key="4">
    <source>
        <dbReference type="ARBA" id="ARBA00023002"/>
    </source>
</evidence>
<evidence type="ECO:0000256" key="1">
    <source>
        <dbReference type="ARBA" id="ARBA00004196"/>
    </source>
</evidence>
<dbReference type="GO" id="GO:0046872">
    <property type="term" value="F:metal ion binding"/>
    <property type="evidence" value="ECO:0007669"/>
    <property type="project" value="UniProtKB-KW"/>
</dbReference>
<dbReference type="InterPro" id="IPR036909">
    <property type="entry name" value="Cyt_c-like_dom_sf"/>
</dbReference>
<feature type="domain" description="Cytochrome c" evidence="8">
    <location>
        <begin position="243"/>
        <end position="409"/>
    </location>
</feature>
<protein>
    <submittedName>
        <fullName evidence="9">Cytochrome c peroxidase</fullName>
    </submittedName>
</protein>
<dbReference type="RefSeq" id="WP_130482247.1">
    <property type="nucleotide sequence ID" value="NZ_SGWV01000009.1"/>
</dbReference>
<dbReference type="InterPro" id="IPR051395">
    <property type="entry name" value="Cytochrome_c_Peroxidase/MauG"/>
</dbReference>
<comment type="caution">
    <text evidence="9">The sequence shown here is derived from an EMBL/GenBank/DDBJ whole genome shotgun (WGS) entry which is preliminary data.</text>
</comment>
<dbReference type="InterPro" id="IPR009056">
    <property type="entry name" value="Cyt_c-like_dom"/>
</dbReference>
<keyword evidence="3 6" id="KW-0479">Metal-binding</keyword>
<proteinExistence type="predicted"/>
<dbReference type="GO" id="GO:0004130">
    <property type="term" value="F:cytochrome-c peroxidase activity"/>
    <property type="evidence" value="ECO:0007669"/>
    <property type="project" value="TreeGrafter"/>
</dbReference>
<dbReference type="PROSITE" id="PS51007">
    <property type="entry name" value="CYTC"/>
    <property type="match status" value="1"/>
</dbReference>
<dbReference type="GO" id="GO:0020037">
    <property type="term" value="F:heme binding"/>
    <property type="evidence" value="ECO:0007669"/>
    <property type="project" value="InterPro"/>
</dbReference>
<dbReference type="EMBL" id="SGWV01000009">
    <property type="protein sequence ID" value="RZS54941.1"/>
    <property type="molecule type" value="Genomic_DNA"/>
</dbReference>
<feature type="signal peptide" evidence="7">
    <location>
        <begin position="1"/>
        <end position="36"/>
    </location>
</feature>
<dbReference type="Gene3D" id="1.10.760.10">
    <property type="entry name" value="Cytochrome c-like domain"/>
    <property type="match status" value="2"/>
</dbReference>
<keyword evidence="2 6" id="KW-0349">Heme</keyword>
<dbReference type="GO" id="GO:0009055">
    <property type="term" value="F:electron transfer activity"/>
    <property type="evidence" value="ECO:0007669"/>
    <property type="project" value="InterPro"/>
</dbReference>
<dbReference type="GO" id="GO:0030313">
    <property type="term" value="C:cell envelope"/>
    <property type="evidence" value="ECO:0007669"/>
    <property type="project" value="UniProtKB-SubCell"/>
</dbReference>
<keyword evidence="4" id="KW-0560">Oxidoreductase</keyword>
<evidence type="ECO:0000256" key="7">
    <source>
        <dbReference type="SAM" id="SignalP"/>
    </source>
</evidence>
<name>A0A4Q7LL27_9BURK</name>
<evidence type="ECO:0000259" key="8">
    <source>
        <dbReference type="PROSITE" id="PS51007"/>
    </source>
</evidence>
<evidence type="ECO:0000256" key="3">
    <source>
        <dbReference type="ARBA" id="ARBA00022723"/>
    </source>
</evidence>
<reference evidence="9 10" key="1">
    <citation type="submission" date="2019-02" db="EMBL/GenBank/DDBJ databases">
        <title>Genomic Encyclopedia of Type Strains, Phase IV (KMG-IV): sequencing the most valuable type-strain genomes for metagenomic binning, comparative biology and taxonomic classification.</title>
        <authorList>
            <person name="Goeker M."/>
        </authorList>
    </citation>
    <scope>NUCLEOTIDE SEQUENCE [LARGE SCALE GENOMIC DNA]</scope>
    <source>
        <strain evidence="9 10">DSM 10617</strain>
    </source>
</reference>
<keyword evidence="5 6" id="KW-0408">Iron</keyword>
<keyword evidence="7" id="KW-0732">Signal</keyword>
<keyword evidence="10" id="KW-1185">Reference proteome</keyword>